<evidence type="ECO:0000313" key="2">
    <source>
        <dbReference type="Proteomes" id="UP000309676"/>
    </source>
</evidence>
<organism evidence="1 2">
    <name type="scientific">Paenibacillus antri</name>
    <dbReference type="NCBI Taxonomy" id="2582848"/>
    <lineage>
        <taxon>Bacteria</taxon>
        <taxon>Bacillati</taxon>
        <taxon>Bacillota</taxon>
        <taxon>Bacilli</taxon>
        <taxon>Bacillales</taxon>
        <taxon>Paenibacillaceae</taxon>
        <taxon>Paenibacillus</taxon>
    </lineage>
</organism>
<dbReference type="EMBL" id="VCIW01000001">
    <property type="protein sequence ID" value="TLS54094.1"/>
    <property type="molecule type" value="Genomic_DNA"/>
</dbReference>
<keyword evidence="2" id="KW-1185">Reference proteome</keyword>
<comment type="caution">
    <text evidence="1">The sequence shown here is derived from an EMBL/GenBank/DDBJ whole genome shotgun (WGS) entry which is preliminary data.</text>
</comment>
<accession>A0A5R9GKH4</accession>
<dbReference type="RefSeq" id="WP_138191866.1">
    <property type="nucleotide sequence ID" value="NZ_VCIW01000001.1"/>
</dbReference>
<sequence length="144" mass="16982">MAESGEAQDLARGLPGLVHRWRKHQFEAYHLAGQVKHLRQLGLLEERLFARLLDFVRTEPYRIESFYGTLLPHYPDEVRALLLILIEHRADESKERKAYVNVCRIIPLLQKAGGQEEALEVVKRLLFKFPRKPAFREELEKIRR</sequence>
<gene>
    <name evidence="1" type="ORF">FE782_01755</name>
</gene>
<proteinExistence type="predicted"/>
<protein>
    <submittedName>
        <fullName evidence="1">Uncharacterized protein</fullName>
    </submittedName>
</protein>
<reference evidence="1 2" key="1">
    <citation type="submission" date="2019-05" db="EMBL/GenBank/DDBJ databases">
        <authorList>
            <person name="Narsing Rao M.P."/>
            <person name="Li W.J."/>
        </authorList>
    </citation>
    <scope>NUCLEOTIDE SEQUENCE [LARGE SCALE GENOMIC DNA]</scope>
    <source>
        <strain evidence="1 2">SYSU_K30003</strain>
    </source>
</reference>
<dbReference type="OrthoDB" id="26424at2"/>
<dbReference type="AlphaFoldDB" id="A0A5R9GKH4"/>
<dbReference type="Proteomes" id="UP000309676">
    <property type="component" value="Unassembled WGS sequence"/>
</dbReference>
<name>A0A5R9GKH4_9BACL</name>
<evidence type="ECO:0000313" key="1">
    <source>
        <dbReference type="EMBL" id="TLS54094.1"/>
    </source>
</evidence>